<protein>
    <submittedName>
        <fullName evidence="2">Uncharacterized protein</fullName>
    </submittedName>
</protein>
<dbReference type="OrthoDB" id="5382930at2"/>
<keyword evidence="3" id="KW-1185">Reference proteome</keyword>
<gene>
    <name evidence="2" type="ORF">A176_006259</name>
</gene>
<name>A0A0H4XM35_9BACT</name>
<dbReference type="KEGG" id="mym:A176_006259"/>
<organism evidence="2 3">
    <name type="scientific">Pseudomyxococcus hansupus</name>
    <dbReference type="NCBI Taxonomy" id="1297742"/>
    <lineage>
        <taxon>Bacteria</taxon>
        <taxon>Pseudomonadati</taxon>
        <taxon>Myxococcota</taxon>
        <taxon>Myxococcia</taxon>
        <taxon>Myxococcales</taxon>
        <taxon>Cystobacterineae</taxon>
        <taxon>Myxococcaceae</taxon>
        <taxon>Pseudomyxococcus</taxon>
    </lineage>
</organism>
<dbReference type="AlphaFoldDB" id="A0A0H4XM35"/>
<sequence>MPITLPDEPIETPFEVPENRREVTEEPTDAFMKSQVSWDGWAAHGGGHVPDDYAWTSNPKERQDALMGEWPEET</sequence>
<accession>A0A0H4XM35</accession>
<evidence type="ECO:0000313" key="3">
    <source>
        <dbReference type="Proteomes" id="UP000009026"/>
    </source>
</evidence>
<evidence type="ECO:0000256" key="1">
    <source>
        <dbReference type="SAM" id="MobiDB-lite"/>
    </source>
</evidence>
<reference evidence="2 3" key="1">
    <citation type="journal article" date="2016" name="PLoS ONE">
        <title>Complete Genome Sequence and Comparative Genomics of a Novel Myxobacterium Myxococcus hansupus.</title>
        <authorList>
            <person name="Sharma G."/>
            <person name="Narwani T."/>
            <person name="Subramanian S."/>
        </authorList>
    </citation>
    <scope>NUCLEOTIDE SEQUENCE [LARGE SCALE GENOMIC DNA]</scope>
    <source>
        <strain evidence="3">mixupus</strain>
    </source>
</reference>
<dbReference type="Proteomes" id="UP000009026">
    <property type="component" value="Chromosome"/>
</dbReference>
<dbReference type="EMBL" id="CP012109">
    <property type="protein sequence ID" value="AKQ69347.1"/>
    <property type="molecule type" value="Genomic_DNA"/>
</dbReference>
<dbReference type="PATRIC" id="fig|1297742.4.peg.6350"/>
<dbReference type="STRING" id="1297742.A176_006259"/>
<dbReference type="RefSeq" id="WP_002637870.1">
    <property type="nucleotide sequence ID" value="NZ_CP012109.1"/>
</dbReference>
<feature type="region of interest" description="Disordered" evidence="1">
    <location>
        <begin position="1"/>
        <end position="25"/>
    </location>
</feature>
<proteinExistence type="predicted"/>
<evidence type="ECO:0000313" key="2">
    <source>
        <dbReference type="EMBL" id="AKQ69347.1"/>
    </source>
</evidence>